<dbReference type="PANTHER" id="PTHR46060:SF1">
    <property type="entry name" value="MARINER MOS1 TRANSPOSASE-LIKE PROTEIN"/>
    <property type="match status" value="1"/>
</dbReference>
<dbReference type="Gene3D" id="3.30.420.10">
    <property type="entry name" value="Ribonuclease H-like superfamily/Ribonuclease H"/>
    <property type="match status" value="2"/>
</dbReference>
<evidence type="ECO:0008006" key="3">
    <source>
        <dbReference type="Google" id="ProtNLM"/>
    </source>
</evidence>
<protein>
    <recommendedName>
        <fullName evidence="3">Transposase</fullName>
    </recommendedName>
</protein>
<reference evidence="1 2" key="1">
    <citation type="submission" date="2022-01" db="EMBL/GenBank/DDBJ databases">
        <title>A chromosomal length assembly of Cordylochernes scorpioides.</title>
        <authorList>
            <person name="Zeh D."/>
            <person name="Zeh J."/>
        </authorList>
    </citation>
    <scope>NUCLEOTIDE SEQUENCE [LARGE SCALE GENOMIC DNA]</scope>
    <source>
        <strain evidence="1">IN4F17</strain>
        <tissue evidence="1">Whole Body</tissue>
    </source>
</reference>
<dbReference type="Proteomes" id="UP001235939">
    <property type="component" value="Chromosome 06"/>
</dbReference>
<gene>
    <name evidence="1" type="ORF">LAZ67_6003315</name>
</gene>
<name>A0ABY6KKH3_9ARAC</name>
<dbReference type="EMBL" id="CP092868">
    <property type="protein sequence ID" value="UYV69359.1"/>
    <property type="molecule type" value="Genomic_DNA"/>
</dbReference>
<proteinExistence type="predicted"/>
<accession>A0ABY6KKH3</accession>
<keyword evidence="2" id="KW-1185">Reference proteome</keyword>
<evidence type="ECO:0000313" key="1">
    <source>
        <dbReference type="EMBL" id="UYV69359.1"/>
    </source>
</evidence>
<dbReference type="InterPro" id="IPR036397">
    <property type="entry name" value="RNaseH_sf"/>
</dbReference>
<dbReference type="InterPro" id="IPR052709">
    <property type="entry name" value="Transposase-MT_Hybrid"/>
</dbReference>
<evidence type="ECO:0000313" key="2">
    <source>
        <dbReference type="Proteomes" id="UP001235939"/>
    </source>
</evidence>
<organism evidence="1 2">
    <name type="scientific">Cordylochernes scorpioides</name>
    <dbReference type="NCBI Taxonomy" id="51811"/>
    <lineage>
        <taxon>Eukaryota</taxon>
        <taxon>Metazoa</taxon>
        <taxon>Ecdysozoa</taxon>
        <taxon>Arthropoda</taxon>
        <taxon>Chelicerata</taxon>
        <taxon>Arachnida</taxon>
        <taxon>Pseudoscorpiones</taxon>
        <taxon>Cheliferoidea</taxon>
        <taxon>Chernetidae</taxon>
        <taxon>Cordylochernes</taxon>
    </lineage>
</organism>
<sequence length="695" mass="79760">MNNLNSSIFSPTSSGVLRGSTSTSARAEAYGAARGKIMLLYQVVESVSVFMGSFESSSLPCSIFLYRQWSICLLVPWRPLSCRLFGTGESVISWDLWDQCYLMLDEPRCQLYRAVVVEGDTAGPKLVEVYGEKCMDIKKVRKWCREFNEGPINVHDEQRSGRPSLPESTVARIDEMVRANRRITLEEIEDGLNEDCSHFSVHKIVSETLGYRKVSARDEQVLQFNNFLPECSYFVVQVEEKRLSEEQFYLLPSSYWQLPKLWDKNDSLTYQLHDNCHYCKFLDKGRQNVHDDERSGRPVTATDNAAVAAVRNVVEVDRRVTIDEIMIRLPPGIEIGSSSIVTIMSDVFDFRKVCARWIPRLLSENHNQQRMEAARAFLEMHRRDGDQLFPRIVTGDESWVHHSTPETKRQSMVWKKSEESAQKKAKITISAGKLWLSSFGTVRVFYCLTTCPQILRLTLQARTTQTLLENFKWEIFTHTPYSPDLAPSDFDLFPALKLHLGGKHFANDGEVQAEANHWLRKRDTAWNNSGIKKLLQRFSSFIFITMDRKKVCKKSSAKKKMMSIELKREIIEKHEQGVRVVDLSRQYGRICYVSVFYTGTAVGAGPAETSRGTPCYVTSETPPKKYDVVCEQKEMYISIIRRECGTVSKAFLTSAKKAYNFLLLRLSVICISEIGYFRGDLHKRNFSIQIRVHIC</sequence>
<dbReference type="PANTHER" id="PTHR46060">
    <property type="entry name" value="MARINER MOS1 TRANSPOSASE-LIKE PROTEIN"/>
    <property type="match status" value="1"/>
</dbReference>